<dbReference type="EMBL" id="OV725082">
    <property type="protein sequence ID" value="CAH1404156.1"/>
    <property type="molecule type" value="Genomic_DNA"/>
</dbReference>
<dbReference type="InterPro" id="IPR000796">
    <property type="entry name" value="Asp_trans"/>
</dbReference>
<organism evidence="9 10">
    <name type="scientific">Nezara viridula</name>
    <name type="common">Southern green stink bug</name>
    <name type="synonym">Cimex viridulus</name>
    <dbReference type="NCBI Taxonomy" id="85310"/>
    <lineage>
        <taxon>Eukaryota</taxon>
        <taxon>Metazoa</taxon>
        <taxon>Ecdysozoa</taxon>
        <taxon>Arthropoda</taxon>
        <taxon>Hexapoda</taxon>
        <taxon>Insecta</taxon>
        <taxon>Pterygota</taxon>
        <taxon>Neoptera</taxon>
        <taxon>Paraneoptera</taxon>
        <taxon>Hemiptera</taxon>
        <taxon>Heteroptera</taxon>
        <taxon>Panheteroptera</taxon>
        <taxon>Pentatomomorpha</taxon>
        <taxon>Pentatomoidea</taxon>
        <taxon>Pentatomidae</taxon>
        <taxon>Pentatominae</taxon>
        <taxon>Nezara</taxon>
    </lineage>
</organism>
<proteinExistence type="inferred from homology"/>
<dbReference type="GO" id="GO:0004069">
    <property type="term" value="F:L-aspartate:2-oxoglutarate aminotransferase activity"/>
    <property type="evidence" value="ECO:0007669"/>
    <property type="project" value="UniProtKB-EC"/>
</dbReference>
<dbReference type="InterPro" id="IPR004839">
    <property type="entry name" value="Aminotransferase_I/II_large"/>
</dbReference>
<dbReference type="Pfam" id="PF00155">
    <property type="entry name" value="Aminotran_1_2"/>
    <property type="match status" value="1"/>
</dbReference>
<evidence type="ECO:0000256" key="6">
    <source>
        <dbReference type="ARBA" id="ARBA00022679"/>
    </source>
</evidence>
<keyword evidence="6" id="KW-0808">Transferase</keyword>
<dbReference type="AlphaFoldDB" id="A0A9P0MUQ1"/>
<keyword evidence="5" id="KW-0032">Aminotransferase</keyword>
<dbReference type="InterPro" id="IPR015422">
    <property type="entry name" value="PyrdxlP-dep_Trfase_small"/>
</dbReference>
<protein>
    <recommendedName>
        <fullName evidence="4">aspartate transaminase</fullName>
        <ecNumber evidence="4">2.6.1.1</ecNumber>
    </recommendedName>
</protein>
<comment type="cofactor">
    <cofactor evidence="1">
        <name>pyridoxal 5'-phosphate</name>
        <dbReference type="ChEBI" id="CHEBI:597326"/>
    </cofactor>
</comment>
<evidence type="ECO:0000256" key="2">
    <source>
        <dbReference type="ARBA" id="ARBA00007441"/>
    </source>
</evidence>
<evidence type="ECO:0000256" key="3">
    <source>
        <dbReference type="ARBA" id="ARBA00011738"/>
    </source>
</evidence>
<dbReference type="EC" id="2.6.1.1" evidence="4"/>
<dbReference type="GO" id="GO:0006532">
    <property type="term" value="P:aspartate biosynthetic process"/>
    <property type="evidence" value="ECO:0007669"/>
    <property type="project" value="TreeGrafter"/>
</dbReference>
<evidence type="ECO:0000313" key="10">
    <source>
        <dbReference type="Proteomes" id="UP001152798"/>
    </source>
</evidence>
<evidence type="ECO:0000256" key="1">
    <source>
        <dbReference type="ARBA" id="ARBA00001933"/>
    </source>
</evidence>
<keyword evidence="7" id="KW-0663">Pyridoxal phosphate</keyword>
<dbReference type="GO" id="GO:0030170">
    <property type="term" value="F:pyridoxal phosphate binding"/>
    <property type="evidence" value="ECO:0007669"/>
    <property type="project" value="InterPro"/>
</dbReference>
<keyword evidence="10" id="KW-1185">Reference proteome</keyword>
<evidence type="ECO:0000256" key="7">
    <source>
        <dbReference type="ARBA" id="ARBA00022898"/>
    </source>
</evidence>
<dbReference type="Gene3D" id="3.40.640.10">
    <property type="entry name" value="Type I PLP-dependent aspartate aminotransferase-like (Major domain)"/>
    <property type="match status" value="1"/>
</dbReference>
<evidence type="ECO:0000256" key="4">
    <source>
        <dbReference type="ARBA" id="ARBA00012753"/>
    </source>
</evidence>
<reference evidence="9" key="1">
    <citation type="submission" date="2022-01" db="EMBL/GenBank/DDBJ databases">
        <authorList>
            <person name="King R."/>
        </authorList>
    </citation>
    <scope>NUCLEOTIDE SEQUENCE</scope>
</reference>
<gene>
    <name evidence="9" type="ORF">NEZAVI_LOCUS12621</name>
</gene>
<feature type="domain" description="Aminotransferase class I/classII large" evidence="8">
    <location>
        <begin position="69"/>
        <end position="396"/>
    </location>
</feature>
<dbReference type="InterPro" id="IPR015424">
    <property type="entry name" value="PyrdxlP-dep_Trfase"/>
</dbReference>
<dbReference type="PRINTS" id="PR00799">
    <property type="entry name" value="TRANSAMINASE"/>
</dbReference>
<evidence type="ECO:0000259" key="8">
    <source>
        <dbReference type="Pfam" id="PF00155"/>
    </source>
</evidence>
<dbReference type="SUPFAM" id="SSF53383">
    <property type="entry name" value="PLP-dependent transferases"/>
    <property type="match status" value="1"/>
</dbReference>
<dbReference type="CDD" id="cd00609">
    <property type="entry name" value="AAT_like"/>
    <property type="match status" value="1"/>
</dbReference>
<dbReference type="GO" id="GO:0005829">
    <property type="term" value="C:cytosol"/>
    <property type="evidence" value="ECO:0007669"/>
    <property type="project" value="TreeGrafter"/>
</dbReference>
<dbReference type="Gene3D" id="3.90.1150.10">
    <property type="entry name" value="Aspartate Aminotransferase, domain 1"/>
    <property type="match status" value="1"/>
</dbReference>
<comment type="subunit">
    <text evidence="3">Homodimer.</text>
</comment>
<evidence type="ECO:0000313" key="9">
    <source>
        <dbReference type="EMBL" id="CAH1404156.1"/>
    </source>
</evidence>
<dbReference type="InterPro" id="IPR015421">
    <property type="entry name" value="PyrdxlP-dep_Trfase_major"/>
</dbReference>
<dbReference type="PANTHER" id="PTHR11879">
    <property type="entry name" value="ASPARTATE AMINOTRANSFERASE"/>
    <property type="match status" value="1"/>
</dbReference>
<sequence length="411" mass="46502">MPFNFVKKLKNILEVDIGVVVTEDLDPRKINAFHQCYRSEMGIPWVLPIVKEIEVLMTNEMLVCQEELPGFGLNSFRTAVTELVLGKDNDRVANGHVLTVQSLSTVGALRMISEIAWKQLKLRQIYVPDSTWAGDHPTFLAAGFPKPKTYRYYDHDKHELDIEGMIQDLQEISSDAVVVFYSCCHNPTGCDPTPKQWKRIVEAIGATTLFPLIDLSYQGLASGDPDIDAFPIRLFARLGIEMAVCITFGHNFLLYNDRIGAAMFFVRRPDDIPPLKSHLAALIDSMYGIPPYHGAKIVATILNTPKYYEQWIGYLNKIRNQTQEARNNFVAALKRFDVPGNWNYISKGTGMNAFINLTDRQIQHLILYHHVYIRTNASLNVGALSDDKIEYVAEAIADCIKEYPAVEESDK</sequence>
<comment type="similarity">
    <text evidence="2">Belongs to the class-I pyridoxal-phosphate-dependent aminotransferase family.</text>
</comment>
<accession>A0A9P0MUQ1</accession>
<dbReference type="Proteomes" id="UP001152798">
    <property type="component" value="Chromosome 6"/>
</dbReference>
<name>A0A9P0MUQ1_NEZVI</name>
<dbReference type="PANTHER" id="PTHR11879:SF55">
    <property type="entry name" value="GLUTAMATE OXALOACETATE TRANSAMINASE 1, ISOFORM B"/>
    <property type="match status" value="1"/>
</dbReference>
<evidence type="ECO:0000256" key="5">
    <source>
        <dbReference type="ARBA" id="ARBA00022576"/>
    </source>
</evidence>
<dbReference type="OrthoDB" id="6752799at2759"/>